<dbReference type="RefSeq" id="WP_014288651.1">
    <property type="nucleotide sequence ID" value="NC_016645.1"/>
</dbReference>
<reference evidence="2 3" key="1">
    <citation type="journal article" date="2012" name="J. Bacteriol.">
        <title>Complete genome sequence of strain 1860, a crenarchaeon of the genus pyrobaculum able to grow with various electron acceptors.</title>
        <authorList>
            <person name="Mardanov A.V."/>
            <person name="Gumerov V.M."/>
            <person name="Slobodkina G.B."/>
            <person name="Beletsky A.V."/>
            <person name="Bonch-Osmolovskaya E.A."/>
            <person name="Ravin N.V."/>
            <person name="Skryabin K.G."/>
        </authorList>
    </citation>
    <scope>NUCLEOTIDE SEQUENCE [LARGE SCALE GENOMIC DNA]</scope>
    <source>
        <strain evidence="2 3">1860</strain>
    </source>
</reference>
<dbReference type="SUPFAM" id="SSF52540">
    <property type="entry name" value="P-loop containing nucleoside triphosphate hydrolases"/>
    <property type="match status" value="1"/>
</dbReference>
<gene>
    <name evidence="2" type="ORF">P186_1398</name>
</gene>
<sequence length="426" mass="48628">MSSVDSCQLLAEIYGDDLIENASKLLKEFQAVLLLGPPGTGKTVLGRCLAERLNAMLREVSVHGWFSRMDLIGGYVLQGGETVWKDGVVLEAVRRAETAALSQYYSCPKFFIEVTRDEKHVGRILWSPAKLHYKYMTEVKQGDCVIHAVEKKVERSRRTEKVLVGISRVKNSYKVWEGEDLKECLKKLGSPQEYYSGILNKNKYYVVELEGYTLFTREVTTREVEEKVCISLTGYLGQIKDRGKALEILRLGFQKVEGRAPVLILLDEINRGEPERFLAEVFTALSTPDKKIELGHEAGTVDLNNVYFVATANTADIGVLGGLGFALQRRFKRVVLTPRKEHVEKALRYFRFGDELLTEAVELWQRIEDCIRNSSTIRPEDYLPGWAYFVDYARLRREGFERAEACRNVFGIYDERFGCNVCERQS</sequence>
<evidence type="ECO:0000259" key="1">
    <source>
        <dbReference type="SMART" id="SM00382"/>
    </source>
</evidence>
<dbReference type="STRING" id="1104324.P186_1398"/>
<dbReference type="EMBL" id="CP003098">
    <property type="protein sequence ID" value="AET32825.1"/>
    <property type="molecule type" value="Genomic_DNA"/>
</dbReference>
<dbReference type="InterPro" id="IPR027417">
    <property type="entry name" value="P-loop_NTPase"/>
</dbReference>
<dbReference type="Proteomes" id="UP000005867">
    <property type="component" value="Chromosome"/>
</dbReference>
<dbReference type="HOGENOM" id="CLU_643437_0_0_2"/>
<protein>
    <submittedName>
        <fullName evidence="2">ATPase associated with various cellular activities, AAA_5</fullName>
    </submittedName>
</protein>
<dbReference type="eggNOG" id="arCOG00441">
    <property type="taxonomic scope" value="Archaea"/>
</dbReference>
<dbReference type="GO" id="GO:0016887">
    <property type="term" value="F:ATP hydrolysis activity"/>
    <property type="evidence" value="ECO:0007669"/>
    <property type="project" value="InterPro"/>
</dbReference>
<dbReference type="PANTHER" id="PTHR37291:SF1">
    <property type="entry name" value="TYPE IV METHYL-DIRECTED RESTRICTION ENZYME ECOKMCRB SUBUNIT"/>
    <property type="match status" value="1"/>
</dbReference>
<dbReference type="Pfam" id="PF07728">
    <property type="entry name" value="AAA_5"/>
    <property type="match status" value="1"/>
</dbReference>
<dbReference type="InterPro" id="IPR052934">
    <property type="entry name" value="Methyl-DNA_Rec/Restrict_Enz"/>
</dbReference>
<dbReference type="SMART" id="SM00382">
    <property type="entry name" value="AAA"/>
    <property type="match status" value="1"/>
</dbReference>
<dbReference type="AlphaFoldDB" id="G7VE52"/>
<dbReference type="KEGG" id="pyr:P186_1398"/>
<keyword evidence="3" id="KW-1185">Reference proteome</keyword>
<feature type="domain" description="AAA+ ATPase" evidence="1">
    <location>
        <begin position="28"/>
        <end position="341"/>
    </location>
</feature>
<dbReference type="PANTHER" id="PTHR37291">
    <property type="entry name" value="5-METHYLCYTOSINE-SPECIFIC RESTRICTION ENZYME B"/>
    <property type="match status" value="1"/>
</dbReference>
<accession>G7VE52</accession>
<dbReference type="OrthoDB" id="9837at2157"/>
<name>G7VE52_9CREN</name>
<evidence type="ECO:0000313" key="2">
    <source>
        <dbReference type="EMBL" id="AET32825.1"/>
    </source>
</evidence>
<dbReference type="BioCyc" id="PSP1104324:GJSN-1375-MONOMER"/>
<dbReference type="InterPro" id="IPR003593">
    <property type="entry name" value="AAA+_ATPase"/>
</dbReference>
<evidence type="ECO:0000313" key="3">
    <source>
        <dbReference type="Proteomes" id="UP000005867"/>
    </source>
</evidence>
<dbReference type="GeneID" id="11595658"/>
<dbReference type="eggNOG" id="arCOG03779">
    <property type="taxonomic scope" value="Archaea"/>
</dbReference>
<proteinExistence type="predicted"/>
<dbReference type="InterPro" id="IPR011704">
    <property type="entry name" value="ATPase_dyneun-rel_AAA"/>
</dbReference>
<dbReference type="GO" id="GO:0005524">
    <property type="term" value="F:ATP binding"/>
    <property type="evidence" value="ECO:0007669"/>
    <property type="project" value="InterPro"/>
</dbReference>
<organism evidence="2 3">
    <name type="scientific">Pyrobaculum ferrireducens</name>
    <dbReference type="NCBI Taxonomy" id="1104324"/>
    <lineage>
        <taxon>Archaea</taxon>
        <taxon>Thermoproteota</taxon>
        <taxon>Thermoprotei</taxon>
        <taxon>Thermoproteales</taxon>
        <taxon>Thermoproteaceae</taxon>
        <taxon>Pyrobaculum</taxon>
    </lineage>
</organism>
<dbReference type="Gene3D" id="3.40.50.300">
    <property type="entry name" value="P-loop containing nucleotide triphosphate hydrolases"/>
    <property type="match status" value="2"/>
</dbReference>
<dbReference type="REBASE" id="41357">
    <property type="entry name" value="Psp1860McrBP"/>
</dbReference>